<name>A0AAD4EIC9_9AGAM</name>
<keyword evidence="3" id="KW-1185">Reference proteome</keyword>
<reference evidence="2" key="1">
    <citation type="journal article" date="2020" name="New Phytol.">
        <title>Comparative genomics reveals dynamic genome evolution in host specialist ectomycorrhizal fungi.</title>
        <authorList>
            <person name="Lofgren L.A."/>
            <person name="Nguyen N.H."/>
            <person name="Vilgalys R."/>
            <person name="Ruytinx J."/>
            <person name="Liao H.L."/>
            <person name="Branco S."/>
            <person name="Kuo A."/>
            <person name="LaButti K."/>
            <person name="Lipzen A."/>
            <person name="Andreopoulos W."/>
            <person name="Pangilinan J."/>
            <person name="Riley R."/>
            <person name="Hundley H."/>
            <person name="Na H."/>
            <person name="Barry K."/>
            <person name="Grigoriev I.V."/>
            <person name="Stajich J.E."/>
            <person name="Kennedy P.G."/>
        </authorList>
    </citation>
    <scope>NUCLEOTIDE SEQUENCE</scope>
    <source>
        <strain evidence="2">FC203</strain>
    </source>
</reference>
<dbReference type="AlphaFoldDB" id="A0AAD4EIC9"/>
<feature type="compositionally biased region" description="Basic and acidic residues" evidence="1">
    <location>
        <begin position="222"/>
        <end position="231"/>
    </location>
</feature>
<feature type="region of interest" description="Disordered" evidence="1">
    <location>
        <begin position="209"/>
        <end position="248"/>
    </location>
</feature>
<dbReference type="GeneID" id="64670811"/>
<dbReference type="EMBL" id="JABBWK010000004">
    <property type="protein sequence ID" value="KAG1906632.1"/>
    <property type="molecule type" value="Genomic_DNA"/>
</dbReference>
<proteinExistence type="predicted"/>
<evidence type="ECO:0000313" key="2">
    <source>
        <dbReference type="EMBL" id="KAG1906632.1"/>
    </source>
</evidence>
<accession>A0AAD4EIC9</accession>
<comment type="caution">
    <text evidence="2">The sequence shown here is derived from an EMBL/GenBank/DDBJ whole genome shotgun (WGS) entry which is preliminary data.</text>
</comment>
<protein>
    <submittedName>
        <fullName evidence="2">Uncharacterized protein</fullName>
    </submittedName>
</protein>
<gene>
    <name evidence="2" type="ORF">F5891DRAFT_975396</name>
</gene>
<organism evidence="2 3">
    <name type="scientific">Suillus fuscotomentosus</name>
    <dbReference type="NCBI Taxonomy" id="1912939"/>
    <lineage>
        <taxon>Eukaryota</taxon>
        <taxon>Fungi</taxon>
        <taxon>Dikarya</taxon>
        <taxon>Basidiomycota</taxon>
        <taxon>Agaricomycotina</taxon>
        <taxon>Agaricomycetes</taxon>
        <taxon>Agaricomycetidae</taxon>
        <taxon>Boletales</taxon>
        <taxon>Suillineae</taxon>
        <taxon>Suillaceae</taxon>
        <taxon>Suillus</taxon>
    </lineage>
</organism>
<evidence type="ECO:0000313" key="3">
    <source>
        <dbReference type="Proteomes" id="UP001195769"/>
    </source>
</evidence>
<dbReference type="Proteomes" id="UP001195769">
    <property type="component" value="Unassembled WGS sequence"/>
</dbReference>
<sequence length="248" mass="28350">MIEDDGDGTHGMLIDWGFAVDIVRGDQYGVGGMGTVPFMLQSLLIQLYLHTPDPSDERLGHEPWDQNHTHPPWSHMSIRMISNQCFTFSSGSVSNSGPSQHEYSLQRVKWITQEWSASMYQKCGDSKTQFFHQSEHYTKELSQQFDPYFESLLPLALEWYDLVKNPNQLHFDNIIDLLGRHIAALLKEDSAGLLVSKWVILSVAGSLTPPRNDEESVSPPVDETRQKRVVDHQWTMEAIPKPKRNKTE</sequence>
<evidence type="ECO:0000256" key="1">
    <source>
        <dbReference type="SAM" id="MobiDB-lite"/>
    </source>
</evidence>
<dbReference type="RefSeq" id="XP_041232207.1">
    <property type="nucleotide sequence ID" value="XM_041376513.1"/>
</dbReference>